<keyword evidence="2" id="KW-1185">Reference proteome</keyword>
<reference evidence="1" key="1">
    <citation type="journal article" date="2023" name="Mol. Biol. Evol.">
        <title>Third-Generation Sequencing Reveals the Adaptive Role of the Epigenome in Three Deep-Sea Polychaetes.</title>
        <authorList>
            <person name="Perez M."/>
            <person name="Aroh O."/>
            <person name="Sun Y."/>
            <person name="Lan Y."/>
            <person name="Juniper S.K."/>
            <person name="Young C.R."/>
            <person name="Angers B."/>
            <person name="Qian P.Y."/>
        </authorList>
    </citation>
    <scope>NUCLEOTIDE SEQUENCE</scope>
    <source>
        <strain evidence="1">R07B-5</strain>
    </source>
</reference>
<dbReference type="EMBL" id="JAODUO010000582">
    <property type="protein sequence ID" value="KAK2177742.1"/>
    <property type="molecule type" value="Genomic_DNA"/>
</dbReference>
<sequence>MSIPRSPPTLETINSHLERFQVGHGTTSPGFTTASL</sequence>
<comment type="caution">
    <text evidence="1">The sequence shown here is derived from an EMBL/GenBank/DDBJ whole genome shotgun (WGS) entry which is preliminary data.</text>
</comment>
<organism evidence="1 2">
    <name type="scientific">Ridgeia piscesae</name>
    <name type="common">Tubeworm</name>
    <dbReference type="NCBI Taxonomy" id="27915"/>
    <lineage>
        <taxon>Eukaryota</taxon>
        <taxon>Metazoa</taxon>
        <taxon>Spiralia</taxon>
        <taxon>Lophotrochozoa</taxon>
        <taxon>Annelida</taxon>
        <taxon>Polychaeta</taxon>
        <taxon>Sedentaria</taxon>
        <taxon>Canalipalpata</taxon>
        <taxon>Sabellida</taxon>
        <taxon>Siboglinidae</taxon>
        <taxon>Ridgeia</taxon>
    </lineage>
</organism>
<proteinExistence type="predicted"/>
<evidence type="ECO:0000313" key="1">
    <source>
        <dbReference type="EMBL" id="KAK2177742.1"/>
    </source>
</evidence>
<evidence type="ECO:0000313" key="2">
    <source>
        <dbReference type="Proteomes" id="UP001209878"/>
    </source>
</evidence>
<accession>A0AAD9NP90</accession>
<dbReference type="Proteomes" id="UP001209878">
    <property type="component" value="Unassembled WGS sequence"/>
</dbReference>
<dbReference type="AlphaFoldDB" id="A0AAD9NP90"/>
<name>A0AAD9NP90_RIDPI</name>
<gene>
    <name evidence="1" type="ORF">NP493_582g02019</name>
</gene>
<protein>
    <submittedName>
        <fullName evidence="1">Uncharacterized protein</fullName>
    </submittedName>
</protein>